<accession>A0A671XHP8</accession>
<organism evidence="2 3">
    <name type="scientific">Sparus aurata</name>
    <name type="common">Gilthead sea bream</name>
    <dbReference type="NCBI Taxonomy" id="8175"/>
    <lineage>
        <taxon>Eukaryota</taxon>
        <taxon>Metazoa</taxon>
        <taxon>Chordata</taxon>
        <taxon>Craniata</taxon>
        <taxon>Vertebrata</taxon>
        <taxon>Euteleostomi</taxon>
        <taxon>Actinopterygii</taxon>
        <taxon>Neopterygii</taxon>
        <taxon>Teleostei</taxon>
        <taxon>Neoteleostei</taxon>
        <taxon>Acanthomorphata</taxon>
        <taxon>Eupercaria</taxon>
        <taxon>Spariformes</taxon>
        <taxon>Sparidae</taxon>
        <taxon>Sparus</taxon>
    </lineage>
</organism>
<sequence length="285" mass="32163">MYSVICFDKDEEVEVAPTAWFHEGTCRWPPYKSQGVQRAVKQLEEAQSTWPVHTDARIFYSSGLYMRDQEDEENLSPPKRKTVSLPKAPAIPRPPSSSRHFILMPQSECGFVEVPSSALLKEVLVNQQILMDQQKNIIRMIQDMQRSTNAVTGIPTTNVFPLNDKPALYALERDLGSQPDLRNKLVITLGLVGGATVKETVWRILKQAIKNDLAKTISWRGLNGKVPFEKLHLRAVVTDAVRRNPVCIEATDLSIADAIKRWFYWAGDREGGRKNRLPGASRPTV</sequence>
<dbReference type="InParanoid" id="A0A671XHP8"/>
<protein>
    <submittedName>
        <fullName evidence="2">Uncharacterized protein</fullName>
    </submittedName>
</protein>
<dbReference type="PANTHER" id="PTHR34153:SF2">
    <property type="entry name" value="SI:CH211-262H13.3-RELATED"/>
    <property type="match status" value="1"/>
</dbReference>
<evidence type="ECO:0000256" key="1">
    <source>
        <dbReference type="SAM" id="MobiDB-lite"/>
    </source>
</evidence>
<evidence type="ECO:0000313" key="3">
    <source>
        <dbReference type="Proteomes" id="UP000472265"/>
    </source>
</evidence>
<dbReference type="GeneTree" id="ENSGT01060000248878"/>
<keyword evidence="3" id="KW-1185">Reference proteome</keyword>
<evidence type="ECO:0000313" key="2">
    <source>
        <dbReference type="Ensembl" id="ENSSAUP00010048350.1"/>
    </source>
</evidence>
<feature type="region of interest" description="Disordered" evidence="1">
    <location>
        <begin position="69"/>
        <end position="97"/>
    </location>
</feature>
<reference evidence="2" key="1">
    <citation type="submission" date="2021-04" db="EMBL/GenBank/DDBJ databases">
        <authorList>
            <consortium name="Wellcome Sanger Institute Data Sharing"/>
        </authorList>
    </citation>
    <scope>NUCLEOTIDE SEQUENCE [LARGE SCALE GENOMIC DNA]</scope>
</reference>
<name>A0A671XHP8_SPAAU</name>
<reference evidence="2" key="2">
    <citation type="submission" date="2025-08" db="UniProtKB">
        <authorList>
            <consortium name="Ensembl"/>
        </authorList>
    </citation>
    <scope>IDENTIFICATION</scope>
</reference>
<proteinExistence type="predicted"/>
<reference evidence="2" key="3">
    <citation type="submission" date="2025-09" db="UniProtKB">
        <authorList>
            <consortium name="Ensembl"/>
        </authorList>
    </citation>
    <scope>IDENTIFICATION</scope>
</reference>
<gene>
    <name evidence="2" type="primary">LOC115567149</name>
</gene>
<dbReference type="PANTHER" id="PTHR34153">
    <property type="entry name" value="SI:CH211-262H13.3-RELATED-RELATED"/>
    <property type="match status" value="1"/>
</dbReference>
<dbReference type="AlphaFoldDB" id="A0A671XHP8"/>
<dbReference type="Ensembl" id="ENSSAUT00010050862.1">
    <property type="protein sequence ID" value="ENSSAUP00010048350.1"/>
    <property type="gene ID" value="ENSSAUG00010020164.1"/>
</dbReference>
<dbReference type="Proteomes" id="UP000472265">
    <property type="component" value="Chromosome 17"/>
</dbReference>
<dbReference type="OMA" id="EMFTNIL"/>